<organism evidence="1 2">
    <name type="scientific">Aquibacillus albus</name>
    <dbReference type="NCBI Taxonomy" id="1168171"/>
    <lineage>
        <taxon>Bacteria</taxon>
        <taxon>Bacillati</taxon>
        <taxon>Bacillota</taxon>
        <taxon>Bacilli</taxon>
        <taxon>Bacillales</taxon>
        <taxon>Bacillaceae</taxon>
        <taxon>Aquibacillus</taxon>
    </lineage>
</organism>
<accession>A0ABS2N0G5</accession>
<reference evidence="1 2" key="1">
    <citation type="submission" date="2021-01" db="EMBL/GenBank/DDBJ databases">
        <title>Genomic Encyclopedia of Type Strains, Phase IV (KMG-IV): sequencing the most valuable type-strain genomes for metagenomic binning, comparative biology and taxonomic classification.</title>
        <authorList>
            <person name="Goeker M."/>
        </authorList>
    </citation>
    <scope>NUCLEOTIDE SEQUENCE [LARGE SCALE GENOMIC DNA]</scope>
    <source>
        <strain evidence="1 2">DSM 23711</strain>
    </source>
</reference>
<dbReference type="RefSeq" id="WP_204499436.1">
    <property type="nucleotide sequence ID" value="NZ_JAFBDR010000010.1"/>
</dbReference>
<keyword evidence="2" id="KW-1185">Reference proteome</keyword>
<evidence type="ECO:0000313" key="1">
    <source>
        <dbReference type="EMBL" id="MBM7571640.1"/>
    </source>
</evidence>
<evidence type="ECO:0000313" key="2">
    <source>
        <dbReference type="Proteomes" id="UP001296943"/>
    </source>
</evidence>
<comment type="caution">
    <text evidence="1">The sequence shown here is derived from an EMBL/GenBank/DDBJ whole genome shotgun (WGS) entry which is preliminary data.</text>
</comment>
<dbReference type="EMBL" id="JAFBDR010000010">
    <property type="protein sequence ID" value="MBM7571640.1"/>
    <property type="molecule type" value="Genomic_DNA"/>
</dbReference>
<protein>
    <submittedName>
        <fullName evidence="1">Uncharacterized protein</fullName>
    </submittedName>
</protein>
<proteinExistence type="predicted"/>
<dbReference type="Proteomes" id="UP001296943">
    <property type="component" value="Unassembled WGS sequence"/>
</dbReference>
<sequence>MDKKVAFPVEKVKLLSKEERALLDEYKRKEKEANTAAHKMYYTGRIHAVYDLADLIYKERLTSAMMEETIQALIGNKSLNKLENY</sequence>
<name>A0ABS2N0G5_9BACI</name>
<gene>
    <name evidence="1" type="ORF">JOC48_002139</name>
</gene>